<dbReference type="Gene3D" id="3.30.450.20">
    <property type="entry name" value="PAS domain"/>
    <property type="match status" value="1"/>
</dbReference>
<dbReference type="PROSITE" id="PS50887">
    <property type="entry name" value="GGDEF"/>
    <property type="match status" value="1"/>
</dbReference>
<evidence type="ECO:0000259" key="3">
    <source>
        <dbReference type="PROSITE" id="PS50887"/>
    </source>
</evidence>
<dbReference type="CDD" id="cd01949">
    <property type="entry name" value="GGDEF"/>
    <property type="match status" value="1"/>
</dbReference>
<dbReference type="Gene3D" id="3.30.70.270">
    <property type="match status" value="1"/>
</dbReference>
<evidence type="ECO:0000256" key="1">
    <source>
        <dbReference type="ARBA" id="ARBA00012528"/>
    </source>
</evidence>
<gene>
    <name evidence="4" type="ORF">EAY64_13705</name>
</gene>
<accession>A0A454JGF9</accession>
<dbReference type="GO" id="GO:0052621">
    <property type="term" value="F:diguanylate cyclase activity"/>
    <property type="evidence" value="ECO:0007669"/>
    <property type="project" value="UniProtKB-EC"/>
</dbReference>
<feature type="domain" description="GGDEF" evidence="3">
    <location>
        <begin position="176"/>
        <end position="310"/>
    </location>
</feature>
<dbReference type="Pfam" id="PF00990">
    <property type="entry name" value="GGDEF"/>
    <property type="match status" value="1"/>
</dbReference>
<dbReference type="RefSeq" id="WP_103525313.1">
    <property type="nucleotide sequence ID" value="NZ_JAIZDC010000002.1"/>
</dbReference>
<name>A0A454JGF9_9NEIS</name>
<dbReference type="GO" id="GO:0005886">
    <property type="term" value="C:plasma membrane"/>
    <property type="evidence" value="ECO:0007669"/>
    <property type="project" value="TreeGrafter"/>
</dbReference>
<dbReference type="SMART" id="SM00267">
    <property type="entry name" value="GGDEF"/>
    <property type="match status" value="1"/>
</dbReference>
<dbReference type="PANTHER" id="PTHR45138:SF9">
    <property type="entry name" value="DIGUANYLATE CYCLASE DGCM-RELATED"/>
    <property type="match status" value="1"/>
</dbReference>
<evidence type="ECO:0000256" key="2">
    <source>
        <dbReference type="ARBA" id="ARBA00034247"/>
    </source>
</evidence>
<dbReference type="NCBIfam" id="TIGR00254">
    <property type="entry name" value="GGDEF"/>
    <property type="match status" value="1"/>
</dbReference>
<dbReference type="GO" id="GO:1902201">
    <property type="term" value="P:negative regulation of bacterial-type flagellum-dependent cell motility"/>
    <property type="evidence" value="ECO:0007669"/>
    <property type="project" value="TreeGrafter"/>
</dbReference>
<proteinExistence type="predicted"/>
<dbReference type="InterPro" id="IPR000014">
    <property type="entry name" value="PAS"/>
</dbReference>
<dbReference type="Pfam" id="PF12860">
    <property type="entry name" value="PAS_7"/>
    <property type="match status" value="1"/>
</dbReference>
<dbReference type="InterPro" id="IPR000160">
    <property type="entry name" value="GGDEF_dom"/>
</dbReference>
<reference evidence="4 5" key="1">
    <citation type="submission" date="2018-10" db="EMBL/GenBank/DDBJ databases">
        <title>Draft genome sequence of Aquitalea MWU14-2217 isolated from a wild cranberry bog in Provincetown, Massachusetts.</title>
        <authorList>
            <person name="Ebadzadsahrai G."/>
            <person name="Soby S."/>
        </authorList>
    </citation>
    <scope>NUCLEOTIDE SEQUENCE [LARGE SCALE GENOMIC DNA]</scope>
    <source>
        <strain evidence="4 5">MWU14-2217</strain>
    </source>
</reference>
<organism evidence="4 5">
    <name type="scientific">Aquitalea palustris</name>
    <dbReference type="NCBI Taxonomy" id="2480983"/>
    <lineage>
        <taxon>Bacteria</taxon>
        <taxon>Pseudomonadati</taxon>
        <taxon>Pseudomonadota</taxon>
        <taxon>Betaproteobacteria</taxon>
        <taxon>Neisseriales</taxon>
        <taxon>Chromobacteriaceae</taxon>
        <taxon>Aquitalea</taxon>
    </lineage>
</organism>
<dbReference type="AlphaFoldDB" id="A0A454JGF9"/>
<dbReference type="CDD" id="cd00130">
    <property type="entry name" value="PAS"/>
    <property type="match status" value="1"/>
</dbReference>
<dbReference type="GO" id="GO:0043709">
    <property type="term" value="P:cell adhesion involved in single-species biofilm formation"/>
    <property type="evidence" value="ECO:0007669"/>
    <property type="project" value="TreeGrafter"/>
</dbReference>
<dbReference type="FunFam" id="3.30.70.270:FF:000001">
    <property type="entry name" value="Diguanylate cyclase domain protein"/>
    <property type="match status" value="1"/>
</dbReference>
<dbReference type="InterPro" id="IPR043128">
    <property type="entry name" value="Rev_trsase/Diguanyl_cyclase"/>
</dbReference>
<comment type="catalytic activity">
    <reaction evidence="2">
        <text>2 GTP = 3',3'-c-di-GMP + 2 diphosphate</text>
        <dbReference type="Rhea" id="RHEA:24898"/>
        <dbReference type="ChEBI" id="CHEBI:33019"/>
        <dbReference type="ChEBI" id="CHEBI:37565"/>
        <dbReference type="ChEBI" id="CHEBI:58805"/>
        <dbReference type="EC" id="2.7.7.65"/>
    </reaction>
</comment>
<dbReference type="OrthoDB" id="9813903at2"/>
<sequence>MKFKISQQLQNIIIEHIEHSENGIAVLDGDDVLIFCNPKFISMFGLQGHDLNNCNLDELLSWMYSQGVGIDIGDISLQEWLVQVHSQYRSAEFRSFELKLKDGRWLLMTEQVNSTGEVVLVGNDISNIKKIENELYAVQEELERQAWTDELTGLYNRRHFMYRLDGEYHRAMRHARPATLVILDLDFFKKINDQYGHHAGDEVLKNFSALLRANLRKEDVCGRLGGEEFVILLPDTTEEESLNILGRIRAALMQQDMDSIAPAFEYTFSAGVMALKQGKSCGLDAWMKMADQALYHAKKTGRNKDVLYADITEEGSS</sequence>
<dbReference type="EMBL" id="RFAR01000056">
    <property type="protein sequence ID" value="RMC95480.1"/>
    <property type="molecule type" value="Genomic_DNA"/>
</dbReference>
<dbReference type="InterPro" id="IPR035965">
    <property type="entry name" value="PAS-like_dom_sf"/>
</dbReference>
<protein>
    <recommendedName>
        <fullName evidence="1">diguanylate cyclase</fullName>
        <ecNumber evidence="1">2.7.7.65</ecNumber>
    </recommendedName>
</protein>
<dbReference type="PANTHER" id="PTHR45138">
    <property type="entry name" value="REGULATORY COMPONENTS OF SENSORY TRANSDUCTION SYSTEM"/>
    <property type="match status" value="1"/>
</dbReference>
<dbReference type="SUPFAM" id="SSF55785">
    <property type="entry name" value="PYP-like sensor domain (PAS domain)"/>
    <property type="match status" value="1"/>
</dbReference>
<dbReference type="InterPro" id="IPR029787">
    <property type="entry name" value="Nucleotide_cyclase"/>
</dbReference>
<keyword evidence="5" id="KW-1185">Reference proteome</keyword>
<dbReference type="SUPFAM" id="SSF55073">
    <property type="entry name" value="Nucleotide cyclase"/>
    <property type="match status" value="1"/>
</dbReference>
<evidence type="ECO:0000313" key="5">
    <source>
        <dbReference type="Proteomes" id="UP000274139"/>
    </source>
</evidence>
<dbReference type="InterPro" id="IPR050469">
    <property type="entry name" value="Diguanylate_Cyclase"/>
</dbReference>
<evidence type="ECO:0000313" key="4">
    <source>
        <dbReference type="EMBL" id="RMC95480.1"/>
    </source>
</evidence>
<dbReference type="EC" id="2.7.7.65" evidence="1"/>
<dbReference type="Proteomes" id="UP000274139">
    <property type="component" value="Unassembled WGS sequence"/>
</dbReference>
<comment type="caution">
    <text evidence="4">The sequence shown here is derived from an EMBL/GenBank/DDBJ whole genome shotgun (WGS) entry which is preliminary data.</text>
</comment>